<protein>
    <submittedName>
        <fullName evidence="2">Uncharacterized protein</fullName>
    </submittedName>
</protein>
<keyword evidence="1" id="KW-0732">Signal</keyword>
<proteinExistence type="predicted"/>
<dbReference type="AlphaFoldDB" id="A3I0B0"/>
<sequence>MKNIVLSIFIVSLLAFSQVFAQNQETTKKIPIQVNGVFPHISVVGPSDKNRSESGIGALIPWADKLWMIGYVAHIQGSGIGLYQISEDMSMQKHPESITGTFANRMIHNPSEQAIIGPHFIDSEGEVRTSLELSKHRLAATMEHLIDPTNKVYFLTMEGLFFECDVNTLEVKELFNLYNELEIPKTGYVHFKDGHTGNGRVVVANNSYDERDFLEESFAGRLAEWDGKSEKWTILERTAFIGVGGKNSSNFAGKSIYGNPIFAIGWDKKSVILKAYNDRSKEWKRYRMPKGSHSFDHAWNTEWMRIREVQTERFIMDAHGIFYELPMMTYGGFVWGIKPISYHLRIVPDFVFWRGMFVMAGDQTDHGVGQPQSGLLFQNIDDLWNYGKPSGIGAVWQNEEVDAGTVSDPYLMNGFDKKMIHFKNEGTVPVSITIEVDFLGNEEWSEYKMIQVKPGEYVPYIFPVGYSAHWVRLKSDASTKLTAQFVYN</sequence>
<dbReference type="EMBL" id="AAXU02000001">
    <property type="protein sequence ID" value="EAZ79906.1"/>
    <property type="molecule type" value="Genomic_DNA"/>
</dbReference>
<dbReference type="Proteomes" id="UP000003919">
    <property type="component" value="Chromosome"/>
</dbReference>
<dbReference type="STRING" id="388413.ALPR1_14794"/>
<evidence type="ECO:0000313" key="2">
    <source>
        <dbReference type="EMBL" id="EAZ79906.1"/>
    </source>
</evidence>
<evidence type="ECO:0000256" key="1">
    <source>
        <dbReference type="SAM" id="SignalP"/>
    </source>
</evidence>
<comment type="caution">
    <text evidence="2">The sequence shown here is derived from an EMBL/GenBank/DDBJ whole genome shotgun (WGS) entry which is preliminary data.</text>
</comment>
<gene>
    <name evidence="2" type="ORF">ALPR1_14794</name>
</gene>
<keyword evidence="3" id="KW-1185">Reference proteome</keyword>
<dbReference type="RefSeq" id="WP_008201659.1">
    <property type="nucleotide sequence ID" value="NZ_CM001023.1"/>
</dbReference>
<organism evidence="2 3">
    <name type="scientific">Algoriphagus machipongonensis</name>
    <dbReference type="NCBI Taxonomy" id="388413"/>
    <lineage>
        <taxon>Bacteria</taxon>
        <taxon>Pseudomonadati</taxon>
        <taxon>Bacteroidota</taxon>
        <taxon>Cytophagia</taxon>
        <taxon>Cytophagales</taxon>
        <taxon>Cyclobacteriaceae</taxon>
        <taxon>Algoriphagus</taxon>
    </lineage>
</organism>
<dbReference type="HOGENOM" id="CLU_569463_0_0_10"/>
<accession>A3I0B0</accession>
<dbReference type="eggNOG" id="COG4946">
    <property type="taxonomic scope" value="Bacteria"/>
</dbReference>
<feature type="signal peptide" evidence="1">
    <location>
        <begin position="1"/>
        <end position="21"/>
    </location>
</feature>
<evidence type="ECO:0000313" key="3">
    <source>
        <dbReference type="Proteomes" id="UP000003919"/>
    </source>
</evidence>
<dbReference type="EMBL" id="CM001023">
    <property type="protein sequence ID" value="EAZ79906.1"/>
    <property type="molecule type" value="Genomic_DNA"/>
</dbReference>
<feature type="chain" id="PRO_5002652817" evidence="1">
    <location>
        <begin position="22"/>
        <end position="488"/>
    </location>
</feature>
<reference evidence="2 3" key="1">
    <citation type="journal article" date="2011" name="J. Bacteriol.">
        <title>Complete genome sequence of Algoriphagus sp. PR1, bacterial prey of a colony-forming choanoflagellate.</title>
        <authorList>
            <person name="Alegado R.A."/>
            <person name="Ferriera S."/>
            <person name="Nusbaum C."/>
            <person name="Young S.K."/>
            <person name="Zeng Q."/>
            <person name="Imamovic A."/>
            <person name="Fairclough S.R."/>
            <person name="King N."/>
        </authorList>
    </citation>
    <scope>NUCLEOTIDE SEQUENCE [LARGE SCALE GENOMIC DNA]</scope>
    <source>
        <strain evidence="2 3">PR1</strain>
    </source>
</reference>
<name>A3I0B0_9BACT</name>